<feature type="transmembrane region" description="Helical" evidence="1">
    <location>
        <begin position="21"/>
        <end position="42"/>
    </location>
</feature>
<protein>
    <recommendedName>
        <fullName evidence="4">EXPERA domain-containing protein</fullName>
    </recommendedName>
</protein>
<accession>A0A1W9ZC55</accession>
<feature type="transmembrane region" description="Helical" evidence="1">
    <location>
        <begin position="153"/>
        <end position="175"/>
    </location>
</feature>
<evidence type="ECO:0000313" key="2">
    <source>
        <dbReference type="EMBL" id="ORA11670.1"/>
    </source>
</evidence>
<evidence type="ECO:0008006" key="4">
    <source>
        <dbReference type="Google" id="ProtNLM"/>
    </source>
</evidence>
<dbReference type="AlphaFoldDB" id="A0A1W9ZC55"/>
<keyword evidence="1" id="KW-0472">Membrane</keyword>
<dbReference type="EMBL" id="MVHG01000051">
    <property type="protein sequence ID" value="ORA11670.1"/>
    <property type="molecule type" value="Genomic_DNA"/>
</dbReference>
<feature type="transmembrane region" description="Helical" evidence="1">
    <location>
        <begin position="89"/>
        <end position="110"/>
    </location>
</feature>
<keyword evidence="1" id="KW-0812">Transmembrane</keyword>
<evidence type="ECO:0000256" key="1">
    <source>
        <dbReference type="SAM" id="Phobius"/>
    </source>
</evidence>
<gene>
    <name evidence="2" type="ORF">BST14_18325</name>
</gene>
<keyword evidence="3" id="KW-1185">Reference proteome</keyword>
<proteinExistence type="predicted"/>
<sequence>MLIYGIYLYRKAERAGELTRPRTMSVVVLFILVDAALNYVAWGIDLFPSHDTALGLTWWSGLGRTLDAAYYVSYNTTHLGGTAFVSEKALQVGCVLMLFPMRIAGAWALLQFRKWGHQVVIVTSWGYILVWVVWLTQLAMGWDQRMAHSLYGWFGYLTLCVLGFLGAFVTLPYLYSLDTRNWR</sequence>
<comment type="caution">
    <text evidence="2">The sequence shown here is derived from an EMBL/GenBank/DDBJ whole genome shotgun (WGS) entry which is preliminary data.</text>
</comment>
<reference evidence="2 3" key="1">
    <citation type="submission" date="2016-12" db="EMBL/GenBank/DDBJ databases">
        <title>The new phylogeny of genus Mycobacterium.</title>
        <authorList>
            <person name="Tortoli E."/>
            <person name="Trovato A."/>
            <person name="Cirillo D.M."/>
        </authorList>
    </citation>
    <scope>NUCLEOTIDE SEQUENCE [LARGE SCALE GENOMIC DNA]</scope>
    <source>
        <strain evidence="2 3">DSM 45069</strain>
    </source>
</reference>
<feature type="transmembrane region" description="Helical" evidence="1">
    <location>
        <begin position="119"/>
        <end position="141"/>
    </location>
</feature>
<organism evidence="2 3">
    <name type="scientific">Mycobacterium arosiense ATCC BAA-1401 = DSM 45069</name>
    <dbReference type="NCBI Taxonomy" id="1265311"/>
    <lineage>
        <taxon>Bacteria</taxon>
        <taxon>Bacillati</taxon>
        <taxon>Actinomycetota</taxon>
        <taxon>Actinomycetes</taxon>
        <taxon>Mycobacteriales</taxon>
        <taxon>Mycobacteriaceae</taxon>
        <taxon>Mycobacterium</taxon>
        <taxon>Mycobacterium avium complex (MAC)</taxon>
    </lineage>
</organism>
<keyword evidence="1" id="KW-1133">Transmembrane helix</keyword>
<dbReference type="Proteomes" id="UP000192707">
    <property type="component" value="Unassembled WGS sequence"/>
</dbReference>
<name>A0A1W9ZC55_MYCAI</name>
<evidence type="ECO:0000313" key="3">
    <source>
        <dbReference type="Proteomes" id="UP000192707"/>
    </source>
</evidence>